<feature type="signal peptide" evidence="2">
    <location>
        <begin position="1"/>
        <end position="16"/>
    </location>
</feature>
<dbReference type="Pfam" id="PF01395">
    <property type="entry name" value="PBP_GOBP"/>
    <property type="match status" value="1"/>
</dbReference>
<dbReference type="Gene3D" id="1.10.238.20">
    <property type="entry name" value="Pheromone/general odorant binding protein domain"/>
    <property type="match status" value="1"/>
</dbReference>
<dbReference type="CDD" id="cd23992">
    <property type="entry name" value="PBP_GOBP"/>
    <property type="match status" value="1"/>
</dbReference>
<reference evidence="3" key="1">
    <citation type="submission" date="2017-07" db="EMBL/GenBank/DDBJ databases">
        <authorList>
            <person name="Sun Z.S."/>
            <person name="Albrecht U."/>
            <person name="Echele G."/>
            <person name="Lee C.C."/>
        </authorList>
    </citation>
    <scope>NUCLEOTIDE SEQUENCE</scope>
</reference>
<proteinExistence type="evidence at transcript level"/>
<evidence type="ECO:0000256" key="2">
    <source>
        <dbReference type="SAM" id="SignalP"/>
    </source>
</evidence>
<protein>
    <submittedName>
        <fullName evidence="3">Odorant-binding protein 44</fullName>
    </submittedName>
</protein>
<evidence type="ECO:0000313" key="3">
    <source>
        <dbReference type="EMBL" id="AWC67999.1"/>
    </source>
</evidence>
<dbReference type="InterPro" id="IPR036728">
    <property type="entry name" value="PBP_GOBP_sf"/>
</dbReference>
<dbReference type="GO" id="GO:0005549">
    <property type="term" value="F:odorant binding"/>
    <property type="evidence" value="ECO:0007669"/>
    <property type="project" value="InterPro"/>
</dbReference>
<evidence type="ECO:0000256" key="1">
    <source>
        <dbReference type="ARBA" id="ARBA00022729"/>
    </source>
</evidence>
<dbReference type="EMBL" id="MF417512">
    <property type="protein sequence ID" value="AWC67999.1"/>
    <property type="molecule type" value="mRNA"/>
</dbReference>
<organism evidence="3">
    <name type="scientific">Matsumurasca onukii</name>
    <name type="common">Tea green leafhopper</name>
    <name type="synonym">Empoasca onukii</name>
    <dbReference type="NCBI Taxonomy" id="2912585"/>
    <lineage>
        <taxon>Eukaryota</taxon>
        <taxon>Metazoa</taxon>
        <taxon>Ecdysozoa</taxon>
        <taxon>Arthropoda</taxon>
        <taxon>Hexapoda</taxon>
        <taxon>Insecta</taxon>
        <taxon>Pterygota</taxon>
        <taxon>Neoptera</taxon>
        <taxon>Paraneoptera</taxon>
        <taxon>Hemiptera</taxon>
        <taxon>Auchenorrhyncha</taxon>
        <taxon>Membracoidea</taxon>
        <taxon>Cicadellidae</taxon>
        <taxon>Typhlocybinae</taxon>
        <taxon>Empoascini</taxon>
        <taxon>Matsumurasca</taxon>
    </lineage>
</organism>
<feature type="chain" id="PRO_5016947565" evidence="2">
    <location>
        <begin position="17"/>
        <end position="146"/>
    </location>
</feature>
<gene>
    <name evidence="3" type="primary">OBP44</name>
</gene>
<dbReference type="SUPFAM" id="SSF47565">
    <property type="entry name" value="Insect pheromone/odorant-binding proteins"/>
    <property type="match status" value="1"/>
</dbReference>
<dbReference type="PANTHER" id="PTHR11857">
    <property type="entry name" value="ODORANT BINDING PROTEIN-RELATED"/>
    <property type="match status" value="1"/>
</dbReference>
<keyword evidence="1 2" id="KW-0732">Signal</keyword>
<dbReference type="InterPro" id="IPR006170">
    <property type="entry name" value="PBP/GOBP"/>
</dbReference>
<sequence length="146" mass="15670">MWRLLLIFCLAGASVAECLQFDALIQDAKKKAEECKEKTGAQEDIESSVNNLQVPTSPEGKCMVACVFEEMGLMKGEHMDADAIYTFVKTSAPNLPLGLSMMASVTITKCTQGGSSSDKCENAAEFLNCIAQAAKANEQMLTAMMG</sequence>
<accession>A0A343WGX5</accession>
<dbReference type="GO" id="GO:0005615">
    <property type="term" value="C:extracellular space"/>
    <property type="evidence" value="ECO:0007669"/>
    <property type="project" value="TreeGrafter"/>
</dbReference>
<dbReference type="GO" id="GO:0007608">
    <property type="term" value="P:sensory perception of smell"/>
    <property type="evidence" value="ECO:0007669"/>
    <property type="project" value="TreeGrafter"/>
</dbReference>
<name>A0A343WGX5_MATON</name>
<dbReference type="AlphaFoldDB" id="A0A343WGX5"/>
<dbReference type="SMART" id="SM00708">
    <property type="entry name" value="PhBP"/>
    <property type="match status" value="1"/>
</dbReference>